<dbReference type="PANTHER" id="PTHR43791">
    <property type="entry name" value="PERMEASE-RELATED"/>
    <property type="match status" value="1"/>
</dbReference>
<evidence type="ECO:0000256" key="2">
    <source>
        <dbReference type="ARBA" id="ARBA00022448"/>
    </source>
</evidence>
<evidence type="ECO:0000313" key="8">
    <source>
        <dbReference type="Proteomes" id="UP000001745"/>
    </source>
</evidence>
<evidence type="ECO:0000256" key="6">
    <source>
        <dbReference type="SAM" id="Phobius"/>
    </source>
</evidence>
<feature type="transmembrane region" description="Helical" evidence="6">
    <location>
        <begin position="344"/>
        <end position="365"/>
    </location>
</feature>
<dbReference type="HOGENOM" id="CLU_001265_0_1_1"/>
<dbReference type="GO" id="GO:0022857">
    <property type="term" value="F:transmembrane transporter activity"/>
    <property type="evidence" value="ECO:0007669"/>
    <property type="project" value="InterPro"/>
</dbReference>
<keyword evidence="8" id="KW-1185">Reference proteome</keyword>
<keyword evidence="5 6" id="KW-0472">Membrane</keyword>
<feature type="transmembrane region" description="Helical" evidence="6">
    <location>
        <begin position="176"/>
        <end position="196"/>
    </location>
</feature>
<protein>
    <submittedName>
        <fullName evidence="7">Transmembrane transporter, putative</fullName>
    </submittedName>
</protein>
<dbReference type="AlphaFoldDB" id="B8LZV8"/>
<dbReference type="EMBL" id="EQ962653">
    <property type="protein sequence ID" value="EED20890.1"/>
    <property type="molecule type" value="Genomic_DNA"/>
</dbReference>
<dbReference type="PhylomeDB" id="B8LZV8"/>
<keyword evidence="2" id="KW-0813">Transport</keyword>
<dbReference type="SUPFAM" id="SSF103473">
    <property type="entry name" value="MFS general substrate transporter"/>
    <property type="match status" value="1"/>
</dbReference>
<sequence length="473" mass="51963">MSAPASTRSNDKLPEQEIKSNNDIEDARPVAVDAALIKKIMRKIDLHLMAPLWIIFAFGFLDRINLGNVAVLGIIPELKLGGNGLNIALQVFFVPYILFDIPSNIVLKKVRPSTWISVITFLWGVACMCQGFVKNRGGLIACRFFLGVFEAGFVPGCAYLMSMYYRRHDFQKRFSLFWVAGLVAGAFGGLLAYALFHMHGLSGYSGWRWIFIIEGLLSIAASIPAKFLIADWPEDAKFLTTEEKEVLHQIQLADAGGGAQMNRLDRAAWKRILTDWKLAVGSMVYIGITVSGYATALFIPSIVASLGYSGIEAQIHSIPIWVVASVVTLAVSIATDRLKHRHGFIMFGVIFASIGYIILLCQGPLHGGLNPHARYMAVFFRAIGLAIQVGIGNIGGIIASNIFVSTQAPRYFVGYGVSLAMLLFSGVMSTILAIGLIVENKRRGKGKHDDRLRLGESVLNNMGDDDPRFRFTL</sequence>
<feature type="transmembrane region" description="Helical" evidence="6">
    <location>
        <begin position="315"/>
        <end position="335"/>
    </location>
</feature>
<dbReference type="eggNOG" id="KOG2533">
    <property type="taxonomic scope" value="Eukaryota"/>
</dbReference>
<feature type="transmembrane region" description="Helical" evidence="6">
    <location>
        <begin position="278"/>
        <end position="303"/>
    </location>
</feature>
<dbReference type="OrthoDB" id="19923at2759"/>
<accession>B8LZV8</accession>
<feature type="transmembrane region" description="Helical" evidence="6">
    <location>
        <begin position="48"/>
        <end position="75"/>
    </location>
</feature>
<feature type="transmembrane region" description="Helical" evidence="6">
    <location>
        <begin position="377"/>
        <end position="399"/>
    </location>
</feature>
<evidence type="ECO:0000256" key="4">
    <source>
        <dbReference type="ARBA" id="ARBA00022989"/>
    </source>
</evidence>
<dbReference type="GO" id="GO:0016020">
    <property type="term" value="C:membrane"/>
    <property type="evidence" value="ECO:0007669"/>
    <property type="project" value="UniProtKB-SubCell"/>
</dbReference>
<evidence type="ECO:0000256" key="1">
    <source>
        <dbReference type="ARBA" id="ARBA00004141"/>
    </source>
</evidence>
<feature type="transmembrane region" description="Helical" evidence="6">
    <location>
        <begin position="145"/>
        <end position="164"/>
    </location>
</feature>
<keyword evidence="3 6" id="KW-0812">Transmembrane</keyword>
<dbReference type="RefSeq" id="XP_002477853.1">
    <property type="nucleotide sequence ID" value="XM_002477808.1"/>
</dbReference>
<keyword evidence="4 6" id="KW-1133">Transmembrane helix</keyword>
<proteinExistence type="predicted"/>
<dbReference type="InParanoid" id="B8LZV8"/>
<dbReference type="Proteomes" id="UP000001745">
    <property type="component" value="Unassembled WGS sequence"/>
</dbReference>
<dbReference type="OMA" id="CYIVQPV"/>
<reference evidence="8" key="1">
    <citation type="journal article" date="2015" name="Genome Announc.">
        <title>Genome sequence of the AIDS-associated pathogen Penicillium marneffei (ATCC18224) and its near taxonomic relative Talaromyces stipitatus (ATCC10500).</title>
        <authorList>
            <person name="Nierman W.C."/>
            <person name="Fedorova-Abrams N.D."/>
            <person name="Andrianopoulos A."/>
        </authorList>
    </citation>
    <scope>NUCLEOTIDE SEQUENCE [LARGE SCALE GENOMIC DNA]</scope>
    <source>
        <strain evidence="8">ATCC 10500 / CBS 375.48 / QM 6759 / NRRL 1006</strain>
    </source>
</reference>
<dbReference type="VEuPathDB" id="FungiDB:TSTA_081230"/>
<dbReference type="Gene3D" id="1.20.1250.20">
    <property type="entry name" value="MFS general substrate transporter like domains"/>
    <property type="match status" value="1"/>
</dbReference>
<dbReference type="PANTHER" id="PTHR43791:SF52">
    <property type="entry name" value="TRANSPORTER, PUTATIVE (AFU_ORTHOLOGUE AFUA_1G11820)-RELATED"/>
    <property type="match status" value="1"/>
</dbReference>
<dbReference type="InterPro" id="IPR011701">
    <property type="entry name" value="MFS"/>
</dbReference>
<dbReference type="FunFam" id="1.20.1250.20:FF:000034">
    <property type="entry name" value="MFS general substrate transporter"/>
    <property type="match status" value="1"/>
</dbReference>
<evidence type="ECO:0000256" key="5">
    <source>
        <dbReference type="ARBA" id="ARBA00023136"/>
    </source>
</evidence>
<feature type="transmembrane region" description="Helical" evidence="6">
    <location>
        <begin position="411"/>
        <end position="438"/>
    </location>
</feature>
<organism evidence="7 8">
    <name type="scientific">Talaromyces stipitatus (strain ATCC 10500 / CBS 375.48 / QM 6759 / NRRL 1006)</name>
    <name type="common">Penicillium stipitatum</name>
    <dbReference type="NCBI Taxonomy" id="441959"/>
    <lineage>
        <taxon>Eukaryota</taxon>
        <taxon>Fungi</taxon>
        <taxon>Dikarya</taxon>
        <taxon>Ascomycota</taxon>
        <taxon>Pezizomycotina</taxon>
        <taxon>Eurotiomycetes</taxon>
        <taxon>Eurotiomycetidae</taxon>
        <taxon>Eurotiales</taxon>
        <taxon>Trichocomaceae</taxon>
        <taxon>Talaromyces</taxon>
        <taxon>Talaromyces sect. Talaromyces</taxon>
    </lineage>
</organism>
<comment type="subcellular location">
    <subcellularLocation>
        <location evidence="1">Membrane</location>
        <topology evidence="1">Multi-pass membrane protein</topology>
    </subcellularLocation>
</comment>
<gene>
    <name evidence="7" type="ORF">TSTA_081230</name>
</gene>
<evidence type="ECO:0000313" key="7">
    <source>
        <dbReference type="EMBL" id="EED20890.1"/>
    </source>
</evidence>
<dbReference type="GeneID" id="8101428"/>
<name>B8LZV8_TALSN</name>
<feature type="transmembrane region" description="Helical" evidence="6">
    <location>
        <begin position="208"/>
        <end position="229"/>
    </location>
</feature>
<feature type="transmembrane region" description="Helical" evidence="6">
    <location>
        <begin position="87"/>
        <end position="107"/>
    </location>
</feature>
<dbReference type="InterPro" id="IPR036259">
    <property type="entry name" value="MFS_trans_sf"/>
</dbReference>
<evidence type="ECO:0000256" key="3">
    <source>
        <dbReference type="ARBA" id="ARBA00022692"/>
    </source>
</evidence>
<dbReference type="Pfam" id="PF07690">
    <property type="entry name" value="MFS_1"/>
    <property type="match status" value="1"/>
</dbReference>
<feature type="transmembrane region" description="Helical" evidence="6">
    <location>
        <begin position="114"/>
        <end position="133"/>
    </location>
</feature>